<evidence type="ECO:0000313" key="5">
    <source>
        <dbReference type="EMBL" id="KAK3695248.1"/>
    </source>
</evidence>
<keyword evidence="6" id="KW-1185">Reference proteome</keyword>
<feature type="region of interest" description="Disordered" evidence="3">
    <location>
        <begin position="113"/>
        <end position="167"/>
    </location>
</feature>
<feature type="region of interest" description="Disordered" evidence="3">
    <location>
        <begin position="184"/>
        <end position="238"/>
    </location>
</feature>
<gene>
    <name evidence="5" type="ORF">B0T22DRAFT_367451</name>
</gene>
<proteinExistence type="predicted"/>
<dbReference type="PANTHER" id="PTHR15074:SF0">
    <property type="entry name" value="METHYL-CPG-BINDING DOMAIN PROTEIN 4-LIKE PROTEIN"/>
    <property type="match status" value="1"/>
</dbReference>
<dbReference type="PANTHER" id="PTHR15074">
    <property type="entry name" value="METHYL-CPG-BINDING PROTEIN"/>
    <property type="match status" value="1"/>
</dbReference>
<sequence length="506" mass="56294">MSAAIADGLLHGFDVADEATREFLVSVLISGQAPPAEVDELYRLSLMRGTEEWGMLIECATSIRKRAHVGPGSIKNHETSLLPFLDQILAGEAVHESLGCGVKEKLRLSTKRPAKRRDIAIKGSETKPRGGASHYWAEPGEGDGKKTISQQRTGVVDGSGCGQRVDETPEVVLHKIPLLDGDAEERDISVTKPQKRAQKSLFFDTPTPKNEQQATSQLSTTSQHKTRRPARGTVSGLPIPPLSAPHFGLIQEEMTTDPFRLLVAITFLIRTSGKVAIPIFRELMNRFHTPETLAAADPAEIIALIHPLGLSAVRCAKIQKYARIWMERPPDKNQRYVVKNYPRPGDGAHVRGGQEFGPEPEDGDARTEDDGGPADAVTEARRVALGCAWEIGFLTQGRYALDSWRIFCRDVLLGRAEDWTGKGSHPEFQPEWMRVLPEDKELRACLRWMWMREGWEWDPLTGEREVLREELRRAVDEGRVGYDDRGCLVILEQLSEGHTASPEEGR</sequence>
<dbReference type="Proteomes" id="UP001270362">
    <property type="component" value="Unassembled WGS sequence"/>
</dbReference>
<organism evidence="5 6">
    <name type="scientific">Podospora appendiculata</name>
    <dbReference type="NCBI Taxonomy" id="314037"/>
    <lineage>
        <taxon>Eukaryota</taxon>
        <taxon>Fungi</taxon>
        <taxon>Dikarya</taxon>
        <taxon>Ascomycota</taxon>
        <taxon>Pezizomycotina</taxon>
        <taxon>Sordariomycetes</taxon>
        <taxon>Sordariomycetidae</taxon>
        <taxon>Sordariales</taxon>
        <taxon>Podosporaceae</taxon>
        <taxon>Podospora</taxon>
    </lineage>
</organism>
<dbReference type="InterPro" id="IPR003265">
    <property type="entry name" value="HhH-GPD_domain"/>
</dbReference>
<evidence type="ECO:0000256" key="2">
    <source>
        <dbReference type="ARBA" id="ARBA00023242"/>
    </source>
</evidence>
<keyword evidence="2" id="KW-0539">Nucleus</keyword>
<evidence type="ECO:0000259" key="4">
    <source>
        <dbReference type="Pfam" id="PF00730"/>
    </source>
</evidence>
<dbReference type="Pfam" id="PF00730">
    <property type="entry name" value="HhH-GPD"/>
    <property type="match status" value="1"/>
</dbReference>
<comment type="subcellular location">
    <subcellularLocation>
        <location evidence="1">Nucleus</location>
    </subcellularLocation>
</comment>
<dbReference type="SUPFAM" id="SSF48150">
    <property type="entry name" value="DNA-glycosylase"/>
    <property type="match status" value="1"/>
</dbReference>
<feature type="compositionally biased region" description="Low complexity" evidence="3">
    <location>
        <begin position="212"/>
        <end position="223"/>
    </location>
</feature>
<dbReference type="GO" id="GO:0005634">
    <property type="term" value="C:nucleus"/>
    <property type="evidence" value="ECO:0007669"/>
    <property type="project" value="UniProtKB-SubCell"/>
</dbReference>
<feature type="region of interest" description="Disordered" evidence="3">
    <location>
        <begin position="344"/>
        <end position="374"/>
    </location>
</feature>
<evidence type="ECO:0000256" key="1">
    <source>
        <dbReference type="ARBA" id="ARBA00004123"/>
    </source>
</evidence>
<dbReference type="EMBL" id="JAULSO010000001">
    <property type="protein sequence ID" value="KAK3695248.1"/>
    <property type="molecule type" value="Genomic_DNA"/>
</dbReference>
<evidence type="ECO:0000313" key="6">
    <source>
        <dbReference type="Proteomes" id="UP001270362"/>
    </source>
</evidence>
<dbReference type="GO" id="GO:0006285">
    <property type="term" value="P:base-excision repair, AP site formation"/>
    <property type="evidence" value="ECO:0007669"/>
    <property type="project" value="UniProtKB-ARBA"/>
</dbReference>
<reference evidence="5" key="2">
    <citation type="submission" date="2023-06" db="EMBL/GenBank/DDBJ databases">
        <authorList>
            <consortium name="Lawrence Berkeley National Laboratory"/>
            <person name="Haridas S."/>
            <person name="Hensen N."/>
            <person name="Bonometti L."/>
            <person name="Westerberg I."/>
            <person name="Brannstrom I.O."/>
            <person name="Guillou S."/>
            <person name="Cros-Aarteil S."/>
            <person name="Calhoun S."/>
            <person name="Kuo A."/>
            <person name="Mondo S."/>
            <person name="Pangilinan J."/>
            <person name="Riley R."/>
            <person name="Labutti K."/>
            <person name="Andreopoulos B."/>
            <person name="Lipzen A."/>
            <person name="Chen C."/>
            <person name="Yanf M."/>
            <person name="Daum C."/>
            <person name="Ng V."/>
            <person name="Clum A."/>
            <person name="Steindorff A."/>
            <person name="Ohm R."/>
            <person name="Martin F."/>
            <person name="Silar P."/>
            <person name="Natvig D."/>
            <person name="Lalanne C."/>
            <person name="Gautier V."/>
            <person name="Ament-Velasquez S.L."/>
            <person name="Kruys A."/>
            <person name="Hutchinson M.I."/>
            <person name="Powell A.J."/>
            <person name="Barry K."/>
            <person name="Miller A.N."/>
            <person name="Grigoriev I.V."/>
            <person name="Debuchy R."/>
            <person name="Gladieux P."/>
            <person name="Thoren M.H."/>
            <person name="Johannesson H."/>
        </authorList>
    </citation>
    <scope>NUCLEOTIDE SEQUENCE</scope>
    <source>
        <strain evidence="5">CBS 314.62</strain>
    </source>
</reference>
<dbReference type="GO" id="GO:0003824">
    <property type="term" value="F:catalytic activity"/>
    <property type="evidence" value="ECO:0007669"/>
    <property type="project" value="InterPro"/>
</dbReference>
<protein>
    <submittedName>
        <fullName evidence="5">DNA glycosylase</fullName>
    </submittedName>
</protein>
<evidence type="ECO:0000256" key="3">
    <source>
        <dbReference type="SAM" id="MobiDB-lite"/>
    </source>
</evidence>
<dbReference type="AlphaFoldDB" id="A0AAE0XKU4"/>
<feature type="domain" description="HhH-GPD" evidence="4">
    <location>
        <begin position="270"/>
        <end position="340"/>
    </location>
</feature>
<accession>A0AAE0XKU4</accession>
<comment type="caution">
    <text evidence="5">The sequence shown here is derived from an EMBL/GenBank/DDBJ whole genome shotgun (WGS) entry which is preliminary data.</text>
</comment>
<feature type="compositionally biased region" description="Basic and acidic residues" evidence="3">
    <location>
        <begin position="116"/>
        <end position="128"/>
    </location>
</feature>
<dbReference type="GO" id="GO:0003677">
    <property type="term" value="F:DNA binding"/>
    <property type="evidence" value="ECO:0007669"/>
    <property type="project" value="InterPro"/>
</dbReference>
<dbReference type="InterPro" id="IPR045138">
    <property type="entry name" value="MeCP2/MBD4"/>
</dbReference>
<reference evidence="5" key="1">
    <citation type="journal article" date="2023" name="Mol. Phylogenet. Evol.">
        <title>Genome-scale phylogeny and comparative genomics of the fungal order Sordariales.</title>
        <authorList>
            <person name="Hensen N."/>
            <person name="Bonometti L."/>
            <person name="Westerberg I."/>
            <person name="Brannstrom I.O."/>
            <person name="Guillou S."/>
            <person name="Cros-Aarteil S."/>
            <person name="Calhoun S."/>
            <person name="Haridas S."/>
            <person name="Kuo A."/>
            <person name="Mondo S."/>
            <person name="Pangilinan J."/>
            <person name="Riley R."/>
            <person name="LaButti K."/>
            <person name="Andreopoulos B."/>
            <person name="Lipzen A."/>
            <person name="Chen C."/>
            <person name="Yan M."/>
            <person name="Daum C."/>
            <person name="Ng V."/>
            <person name="Clum A."/>
            <person name="Steindorff A."/>
            <person name="Ohm R.A."/>
            <person name="Martin F."/>
            <person name="Silar P."/>
            <person name="Natvig D.O."/>
            <person name="Lalanne C."/>
            <person name="Gautier V."/>
            <person name="Ament-Velasquez S.L."/>
            <person name="Kruys A."/>
            <person name="Hutchinson M.I."/>
            <person name="Powell A.J."/>
            <person name="Barry K."/>
            <person name="Miller A.N."/>
            <person name="Grigoriev I.V."/>
            <person name="Debuchy R."/>
            <person name="Gladieux P."/>
            <person name="Hiltunen Thoren M."/>
            <person name="Johannesson H."/>
        </authorList>
    </citation>
    <scope>NUCLEOTIDE SEQUENCE</scope>
    <source>
        <strain evidence="5">CBS 314.62</strain>
    </source>
</reference>
<name>A0AAE0XKU4_9PEZI</name>
<dbReference type="InterPro" id="IPR011257">
    <property type="entry name" value="DNA_glycosylase"/>
</dbReference>
<dbReference type="Gene3D" id="1.10.340.30">
    <property type="entry name" value="Hypothetical protein, domain 2"/>
    <property type="match status" value="1"/>
</dbReference>